<dbReference type="RefSeq" id="WP_073150801.1">
    <property type="nucleotide sequence ID" value="NZ_FQVL01000001.1"/>
</dbReference>
<dbReference type="PANTHER" id="PTHR42879">
    <property type="entry name" value="3-OXOACYL-(ACYL-CARRIER-PROTEIN) REDUCTASE"/>
    <property type="match status" value="1"/>
</dbReference>
<dbReference type="GO" id="GO:0016491">
    <property type="term" value="F:oxidoreductase activity"/>
    <property type="evidence" value="ECO:0007669"/>
    <property type="project" value="UniProtKB-KW"/>
</dbReference>
<sequence length="253" mass="27024">MSLTINLSGKTALVTGGGTGLGQHTAIRLAEAGAQVILASNDVPSIEETAEVIRQSGGEVLAIETDVSQPDSVSQMANQIQKELDGIDILVNNAAIYPSKPVEEVTVEEWDQVFAVNSRGYFLCAKAAIPHMREKNWGRIINISSITYFVPFSNLIHYVSTKGAAIGFTRALANELGAAGITVNSIAPGAFPTKAEEIHEDRDAYNQKILDSQCLKRRGTPDDIANTVLFFASDLSSFITGQSLLVDGGWAVS</sequence>
<dbReference type="InterPro" id="IPR020904">
    <property type="entry name" value="Sc_DH/Rdtase_CS"/>
</dbReference>
<proteinExistence type="inferred from homology"/>
<evidence type="ECO:0000256" key="2">
    <source>
        <dbReference type="ARBA" id="ARBA00023002"/>
    </source>
</evidence>
<evidence type="ECO:0000313" key="4">
    <source>
        <dbReference type="Proteomes" id="UP000184476"/>
    </source>
</evidence>
<dbReference type="STRING" id="112248.SAMN05444392_101289"/>
<gene>
    <name evidence="3" type="ORF">SAMN05444392_101289</name>
</gene>
<evidence type="ECO:0000256" key="1">
    <source>
        <dbReference type="ARBA" id="ARBA00006484"/>
    </source>
</evidence>
<dbReference type="Pfam" id="PF13561">
    <property type="entry name" value="adh_short_C2"/>
    <property type="match status" value="1"/>
</dbReference>
<keyword evidence="2" id="KW-0560">Oxidoreductase</keyword>
<dbReference type="SUPFAM" id="SSF51735">
    <property type="entry name" value="NAD(P)-binding Rossmann-fold domains"/>
    <property type="match status" value="1"/>
</dbReference>
<dbReference type="PROSITE" id="PS00061">
    <property type="entry name" value="ADH_SHORT"/>
    <property type="match status" value="1"/>
</dbReference>
<name>A0A1M4T3F7_9BACL</name>
<dbReference type="OrthoDB" id="9803333at2"/>
<protein>
    <submittedName>
        <fullName evidence="3">NAD(P)-dependent dehydrogenase, short-chain alcohol dehydrogenase family</fullName>
    </submittedName>
</protein>
<dbReference type="InterPro" id="IPR036291">
    <property type="entry name" value="NAD(P)-bd_dom_sf"/>
</dbReference>
<dbReference type="CDD" id="cd05233">
    <property type="entry name" value="SDR_c"/>
    <property type="match status" value="1"/>
</dbReference>
<keyword evidence="4" id="KW-1185">Reference proteome</keyword>
<organism evidence="3 4">
    <name type="scientific">Seinonella peptonophila</name>
    <dbReference type="NCBI Taxonomy" id="112248"/>
    <lineage>
        <taxon>Bacteria</taxon>
        <taxon>Bacillati</taxon>
        <taxon>Bacillota</taxon>
        <taxon>Bacilli</taxon>
        <taxon>Bacillales</taxon>
        <taxon>Thermoactinomycetaceae</taxon>
        <taxon>Seinonella</taxon>
    </lineage>
</organism>
<dbReference type="EMBL" id="FQVL01000001">
    <property type="protein sequence ID" value="SHE38971.1"/>
    <property type="molecule type" value="Genomic_DNA"/>
</dbReference>
<dbReference type="PANTHER" id="PTHR42879:SF2">
    <property type="entry name" value="3-OXOACYL-[ACYL-CARRIER-PROTEIN] REDUCTASE FABG"/>
    <property type="match status" value="1"/>
</dbReference>
<dbReference type="FunFam" id="3.40.50.720:FF:000084">
    <property type="entry name" value="Short-chain dehydrogenase reductase"/>
    <property type="match status" value="1"/>
</dbReference>
<dbReference type="Proteomes" id="UP000184476">
    <property type="component" value="Unassembled WGS sequence"/>
</dbReference>
<comment type="similarity">
    <text evidence="1">Belongs to the short-chain dehydrogenases/reductases (SDR) family.</text>
</comment>
<dbReference type="GO" id="GO:0008206">
    <property type="term" value="P:bile acid metabolic process"/>
    <property type="evidence" value="ECO:0007669"/>
    <property type="project" value="UniProtKB-ARBA"/>
</dbReference>
<dbReference type="InterPro" id="IPR050259">
    <property type="entry name" value="SDR"/>
</dbReference>
<dbReference type="PRINTS" id="PR00080">
    <property type="entry name" value="SDRFAMILY"/>
</dbReference>
<dbReference type="InterPro" id="IPR002347">
    <property type="entry name" value="SDR_fam"/>
</dbReference>
<evidence type="ECO:0000313" key="3">
    <source>
        <dbReference type="EMBL" id="SHE38971.1"/>
    </source>
</evidence>
<reference evidence="3 4" key="1">
    <citation type="submission" date="2016-11" db="EMBL/GenBank/DDBJ databases">
        <authorList>
            <person name="Jaros S."/>
            <person name="Januszkiewicz K."/>
            <person name="Wedrychowicz H."/>
        </authorList>
    </citation>
    <scope>NUCLEOTIDE SEQUENCE [LARGE SCALE GENOMIC DNA]</scope>
    <source>
        <strain evidence="3 4">DSM 44666</strain>
    </source>
</reference>
<dbReference type="AlphaFoldDB" id="A0A1M4T3F7"/>
<accession>A0A1M4T3F7</accession>
<dbReference type="Gene3D" id="3.40.50.720">
    <property type="entry name" value="NAD(P)-binding Rossmann-like Domain"/>
    <property type="match status" value="1"/>
</dbReference>
<dbReference type="NCBIfam" id="NF005559">
    <property type="entry name" value="PRK07231.1"/>
    <property type="match status" value="1"/>
</dbReference>
<dbReference type="PRINTS" id="PR00081">
    <property type="entry name" value="GDHRDH"/>
</dbReference>